<comment type="caution">
    <text evidence="1">The sequence shown here is derived from an EMBL/GenBank/DDBJ whole genome shotgun (WGS) entry which is preliminary data.</text>
</comment>
<evidence type="ECO:0000313" key="2">
    <source>
        <dbReference type="Proteomes" id="UP000020467"/>
    </source>
</evidence>
<evidence type="ECO:0000313" key="1">
    <source>
        <dbReference type="EMBL" id="EXF76896.1"/>
    </source>
</evidence>
<name>A0A010R9Q4_9PEZI</name>
<keyword evidence="2" id="KW-1185">Reference proteome</keyword>
<reference evidence="1 2" key="1">
    <citation type="submission" date="2014-02" db="EMBL/GenBank/DDBJ databases">
        <title>The genome sequence of Colletotrichum fioriniae PJ7.</title>
        <authorList>
            <person name="Baroncelli R."/>
            <person name="Thon M.R."/>
        </authorList>
    </citation>
    <scope>NUCLEOTIDE SEQUENCE [LARGE SCALE GENOMIC DNA]</scope>
    <source>
        <strain evidence="1 2">PJ7</strain>
    </source>
</reference>
<dbReference type="AlphaFoldDB" id="A0A010R9Q4"/>
<proteinExistence type="predicted"/>
<accession>A0A010R9Q4</accession>
<gene>
    <name evidence="1" type="ORF">CFIO01_12558</name>
</gene>
<dbReference type="HOGENOM" id="CLU_1896046_0_0_1"/>
<protein>
    <submittedName>
        <fullName evidence="1">Uncharacterized protein</fullName>
    </submittedName>
</protein>
<dbReference type="Proteomes" id="UP000020467">
    <property type="component" value="Unassembled WGS sequence"/>
</dbReference>
<dbReference type="OrthoDB" id="4847384at2759"/>
<dbReference type="EMBL" id="JARH01000783">
    <property type="protein sequence ID" value="EXF76896.1"/>
    <property type="molecule type" value="Genomic_DNA"/>
</dbReference>
<organism evidence="1 2">
    <name type="scientific">Colletotrichum fioriniae PJ7</name>
    <dbReference type="NCBI Taxonomy" id="1445577"/>
    <lineage>
        <taxon>Eukaryota</taxon>
        <taxon>Fungi</taxon>
        <taxon>Dikarya</taxon>
        <taxon>Ascomycota</taxon>
        <taxon>Pezizomycotina</taxon>
        <taxon>Sordariomycetes</taxon>
        <taxon>Hypocreomycetidae</taxon>
        <taxon>Glomerellales</taxon>
        <taxon>Glomerellaceae</taxon>
        <taxon>Colletotrichum</taxon>
        <taxon>Colletotrichum acutatum species complex</taxon>
    </lineage>
</organism>
<dbReference type="eggNOG" id="ENOG502SY0D">
    <property type="taxonomic scope" value="Eukaryota"/>
</dbReference>
<sequence length="134" mass="15131">MTTTDEYVFLFESQIIAARGKPVFLREISSFYENVLQLLLPDCIVDEAILPKDVILKMEYLKDRDLFDPPKTALFDNEALIYDRLQPLQGSVIPGYLGLASIAGRRAHLLSDIGGMLMAKEELLPIESSEKKKL</sequence>
<dbReference type="KEGG" id="cfj:CFIO01_12558"/>